<evidence type="ECO:0000256" key="9">
    <source>
        <dbReference type="ARBA" id="ARBA00022516"/>
    </source>
</evidence>
<evidence type="ECO:0000256" key="16">
    <source>
        <dbReference type="ARBA" id="ARBA00023209"/>
    </source>
</evidence>
<dbReference type="PANTHER" id="PTHR46382">
    <property type="entry name" value="PHOSPHATIDATE CYTIDYLYLTRANSFERASE"/>
    <property type="match status" value="1"/>
</dbReference>
<evidence type="ECO:0000256" key="18">
    <source>
        <dbReference type="ARBA" id="ARBA00029893"/>
    </source>
</evidence>
<evidence type="ECO:0000256" key="2">
    <source>
        <dbReference type="ARBA" id="ARBA00004651"/>
    </source>
</evidence>
<keyword evidence="15 24" id="KW-0472">Membrane</keyword>
<comment type="similarity">
    <text evidence="5">Belongs to the CDS family.</text>
</comment>
<evidence type="ECO:0000256" key="12">
    <source>
        <dbReference type="ARBA" id="ARBA00022695"/>
    </source>
</evidence>
<evidence type="ECO:0000256" key="10">
    <source>
        <dbReference type="ARBA" id="ARBA00022679"/>
    </source>
</evidence>
<name>A0ABV9N775_9PROT</name>
<keyword evidence="10" id="KW-0808">Transferase</keyword>
<comment type="subcellular location">
    <subcellularLocation>
        <location evidence="2">Cell membrane</location>
        <topology evidence="2">Multi-pass membrane protein</topology>
    </subcellularLocation>
</comment>
<keyword evidence="13 24" id="KW-1133">Transmembrane helix</keyword>
<evidence type="ECO:0000256" key="23">
    <source>
        <dbReference type="ARBA" id="ARBA00033406"/>
    </source>
</evidence>
<keyword evidence="17" id="KW-1208">Phospholipid metabolism</keyword>
<evidence type="ECO:0000256" key="8">
    <source>
        <dbReference type="ARBA" id="ARBA00022475"/>
    </source>
</evidence>
<keyword evidence="8" id="KW-1003">Cell membrane</keyword>
<comment type="pathway">
    <text evidence="4">Lipid metabolism.</text>
</comment>
<comment type="caution">
    <text evidence="25">The sequence shown here is derived from an EMBL/GenBank/DDBJ whole genome shotgun (WGS) entry which is preliminary data.</text>
</comment>
<keyword evidence="26" id="KW-1185">Reference proteome</keyword>
<evidence type="ECO:0000256" key="14">
    <source>
        <dbReference type="ARBA" id="ARBA00023098"/>
    </source>
</evidence>
<feature type="transmembrane region" description="Helical" evidence="24">
    <location>
        <begin position="40"/>
        <end position="56"/>
    </location>
</feature>
<comment type="pathway">
    <text evidence="3">Phospholipid metabolism; CDP-diacylglycerol biosynthesis; CDP-diacylglycerol from sn-glycerol 3-phosphate: step 3/3.</text>
</comment>
<evidence type="ECO:0000256" key="4">
    <source>
        <dbReference type="ARBA" id="ARBA00005189"/>
    </source>
</evidence>
<dbReference type="EMBL" id="JBHSGQ010000001">
    <property type="protein sequence ID" value="MFC4723711.1"/>
    <property type="molecule type" value="Genomic_DNA"/>
</dbReference>
<protein>
    <recommendedName>
        <fullName evidence="7">Phosphatidate cytidylyltransferase</fullName>
        <ecNumber evidence="6">2.7.7.41</ecNumber>
    </recommendedName>
    <alternativeName>
        <fullName evidence="20">CDP-DAG synthase</fullName>
    </alternativeName>
    <alternativeName>
        <fullName evidence="22">CDP-DG synthase</fullName>
    </alternativeName>
    <alternativeName>
        <fullName evidence="18">CDP-diacylglycerol synthase</fullName>
    </alternativeName>
    <alternativeName>
        <fullName evidence="21">CDP-diglyceride pyrophosphorylase</fullName>
    </alternativeName>
    <alternativeName>
        <fullName evidence="23">CDP-diglyceride synthase</fullName>
    </alternativeName>
    <alternativeName>
        <fullName evidence="19">CTP:phosphatidate cytidylyltransferase</fullName>
    </alternativeName>
</protein>
<feature type="transmembrane region" description="Helical" evidence="24">
    <location>
        <begin position="115"/>
        <end position="134"/>
    </location>
</feature>
<evidence type="ECO:0000313" key="25">
    <source>
        <dbReference type="EMBL" id="MFC4723711.1"/>
    </source>
</evidence>
<evidence type="ECO:0000256" key="24">
    <source>
        <dbReference type="SAM" id="Phobius"/>
    </source>
</evidence>
<evidence type="ECO:0000256" key="15">
    <source>
        <dbReference type="ARBA" id="ARBA00023136"/>
    </source>
</evidence>
<evidence type="ECO:0000256" key="3">
    <source>
        <dbReference type="ARBA" id="ARBA00005119"/>
    </source>
</evidence>
<accession>A0ABV9N775</accession>
<keyword evidence="16" id="KW-0594">Phospholipid biosynthesis</keyword>
<gene>
    <name evidence="25" type="ORF">ACFPB0_00265</name>
</gene>
<evidence type="ECO:0000256" key="1">
    <source>
        <dbReference type="ARBA" id="ARBA00001698"/>
    </source>
</evidence>
<feature type="transmembrane region" description="Helical" evidence="24">
    <location>
        <begin position="176"/>
        <end position="198"/>
    </location>
</feature>
<reference evidence="26" key="1">
    <citation type="journal article" date="2019" name="Int. J. Syst. Evol. Microbiol.">
        <title>The Global Catalogue of Microorganisms (GCM) 10K type strain sequencing project: providing services to taxonomists for standard genome sequencing and annotation.</title>
        <authorList>
            <consortium name="The Broad Institute Genomics Platform"/>
            <consortium name="The Broad Institute Genome Sequencing Center for Infectious Disease"/>
            <person name="Wu L."/>
            <person name="Ma J."/>
        </authorList>
    </citation>
    <scope>NUCLEOTIDE SEQUENCE [LARGE SCALE GENOMIC DNA]</scope>
    <source>
        <strain evidence="26">CCUG 62981</strain>
    </source>
</reference>
<evidence type="ECO:0000256" key="5">
    <source>
        <dbReference type="ARBA" id="ARBA00010185"/>
    </source>
</evidence>
<dbReference type="EC" id="2.7.7.41" evidence="6"/>
<evidence type="ECO:0000256" key="11">
    <source>
        <dbReference type="ARBA" id="ARBA00022692"/>
    </source>
</evidence>
<evidence type="ECO:0000256" key="21">
    <source>
        <dbReference type="ARBA" id="ARBA00032396"/>
    </source>
</evidence>
<evidence type="ECO:0000256" key="7">
    <source>
        <dbReference type="ARBA" id="ARBA00019373"/>
    </source>
</evidence>
<proteinExistence type="inferred from homology"/>
<evidence type="ECO:0000256" key="19">
    <source>
        <dbReference type="ARBA" id="ARBA00031825"/>
    </source>
</evidence>
<feature type="transmembrane region" description="Helical" evidence="24">
    <location>
        <begin position="204"/>
        <end position="223"/>
    </location>
</feature>
<sequence length="275" mass="28113">MSLLARLPGPRDPVFLRRLASALVLAPLALGLVWYGGYPFAIFVAAFAAAMAWEWVRMSDRDAPPRAFSIATGTAVGSVLLAASGEWAWCALWVLAGAVSAYLDRRRRGRAWEAPLGVIYVASAASILVGLRGMDGGLGAVLFLLAVVWAADTFAYLAGTWLGGPKLLPAASPNKTWTGLVAGVGCGAAAGVIVAGLWGLDPAYALAAALPAAGTAVAGDLVMSLAKRRFGVKDAGTLIPGHGGVLDRVDALMLATVFAGLFAMLAPAGWPGSGI</sequence>
<dbReference type="GO" id="GO:0016779">
    <property type="term" value="F:nucleotidyltransferase activity"/>
    <property type="evidence" value="ECO:0007669"/>
    <property type="project" value="UniProtKB-KW"/>
</dbReference>
<keyword evidence="14" id="KW-0443">Lipid metabolism</keyword>
<feature type="transmembrane region" description="Helical" evidence="24">
    <location>
        <begin position="140"/>
        <end position="164"/>
    </location>
</feature>
<comment type="catalytic activity">
    <reaction evidence="1">
        <text>a 1,2-diacyl-sn-glycero-3-phosphate + CTP + H(+) = a CDP-1,2-diacyl-sn-glycerol + diphosphate</text>
        <dbReference type="Rhea" id="RHEA:16229"/>
        <dbReference type="ChEBI" id="CHEBI:15378"/>
        <dbReference type="ChEBI" id="CHEBI:33019"/>
        <dbReference type="ChEBI" id="CHEBI:37563"/>
        <dbReference type="ChEBI" id="CHEBI:58332"/>
        <dbReference type="ChEBI" id="CHEBI:58608"/>
        <dbReference type="EC" id="2.7.7.41"/>
    </reaction>
</comment>
<dbReference type="Pfam" id="PF01148">
    <property type="entry name" value="CTP_transf_1"/>
    <property type="match status" value="1"/>
</dbReference>
<dbReference type="PANTHER" id="PTHR46382:SF1">
    <property type="entry name" value="PHOSPHATIDATE CYTIDYLYLTRANSFERASE"/>
    <property type="match status" value="1"/>
</dbReference>
<keyword evidence="11 24" id="KW-0812">Transmembrane</keyword>
<evidence type="ECO:0000256" key="17">
    <source>
        <dbReference type="ARBA" id="ARBA00023264"/>
    </source>
</evidence>
<feature type="transmembrane region" description="Helical" evidence="24">
    <location>
        <begin position="251"/>
        <end position="270"/>
    </location>
</feature>
<keyword evidence="9" id="KW-0444">Lipid biosynthesis</keyword>
<organism evidence="25 26">
    <name type="scientific">Glycocaulis abyssi</name>
    <dbReference type="NCBI Taxonomy" id="1433403"/>
    <lineage>
        <taxon>Bacteria</taxon>
        <taxon>Pseudomonadati</taxon>
        <taxon>Pseudomonadota</taxon>
        <taxon>Alphaproteobacteria</taxon>
        <taxon>Maricaulales</taxon>
        <taxon>Maricaulaceae</taxon>
        <taxon>Glycocaulis</taxon>
    </lineage>
</organism>
<dbReference type="RefSeq" id="WP_371394381.1">
    <property type="nucleotide sequence ID" value="NZ_CP163421.1"/>
</dbReference>
<evidence type="ECO:0000256" key="20">
    <source>
        <dbReference type="ARBA" id="ARBA00032253"/>
    </source>
</evidence>
<evidence type="ECO:0000313" key="26">
    <source>
        <dbReference type="Proteomes" id="UP001596024"/>
    </source>
</evidence>
<dbReference type="Proteomes" id="UP001596024">
    <property type="component" value="Unassembled WGS sequence"/>
</dbReference>
<evidence type="ECO:0000256" key="22">
    <source>
        <dbReference type="ARBA" id="ARBA00032743"/>
    </source>
</evidence>
<evidence type="ECO:0000256" key="13">
    <source>
        <dbReference type="ARBA" id="ARBA00022989"/>
    </source>
</evidence>
<evidence type="ECO:0000256" key="6">
    <source>
        <dbReference type="ARBA" id="ARBA00012487"/>
    </source>
</evidence>
<keyword evidence="12 25" id="KW-0548">Nucleotidyltransferase</keyword>